<evidence type="ECO:0000256" key="1">
    <source>
        <dbReference type="SAM" id="Phobius"/>
    </source>
</evidence>
<evidence type="ECO:0000313" key="2">
    <source>
        <dbReference type="EMBL" id="MBD7942146.1"/>
    </source>
</evidence>
<keyword evidence="1" id="KW-0812">Transmembrane</keyword>
<dbReference type="Proteomes" id="UP000638918">
    <property type="component" value="Unassembled WGS sequence"/>
</dbReference>
<feature type="transmembrane region" description="Helical" evidence="1">
    <location>
        <begin position="87"/>
        <end position="108"/>
    </location>
</feature>
<organism evidence="2 3">
    <name type="scientific">Brevundimonas guildfordensis</name>
    <dbReference type="NCBI Taxonomy" id="2762241"/>
    <lineage>
        <taxon>Bacteria</taxon>
        <taxon>Pseudomonadati</taxon>
        <taxon>Pseudomonadota</taxon>
        <taxon>Alphaproteobacteria</taxon>
        <taxon>Caulobacterales</taxon>
        <taxon>Caulobacteraceae</taxon>
        <taxon>Brevundimonas</taxon>
    </lineage>
</organism>
<keyword evidence="3" id="KW-1185">Reference proteome</keyword>
<accession>A0ABR8R2Z0</accession>
<sequence>MNYGRADIAIGVIDVGSPKGGKWGWAILATNAAPVLGKDLDVFIDAMTALGARWPLAIGFEAPLFIPTPAVALKILSARKGEGSRPWSAGAGAAVTTAALAVVTYTLAGLRRGLSQAMASTDFSVLPVRPGDTLFFEAFVTAAAKGDDHADDAFIAARETQALLRGGRPYRSAIDEPEVFSVLGASLLRTEWSTDLAVLSAPCLVVKPGFDHYA</sequence>
<evidence type="ECO:0008006" key="4">
    <source>
        <dbReference type="Google" id="ProtNLM"/>
    </source>
</evidence>
<evidence type="ECO:0000313" key="3">
    <source>
        <dbReference type="Proteomes" id="UP000638918"/>
    </source>
</evidence>
<keyword evidence="1" id="KW-0472">Membrane</keyword>
<dbReference type="RefSeq" id="WP_191744540.1">
    <property type="nucleotide sequence ID" value="NZ_JACSQU010000003.1"/>
</dbReference>
<gene>
    <name evidence="2" type="ORF">H9656_12200</name>
</gene>
<proteinExistence type="predicted"/>
<reference evidence="2 3" key="1">
    <citation type="submission" date="2020-08" db="EMBL/GenBank/DDBJ databases">
        <title>A Genomic Blueprint of the Chicken Gut Microbiome.</title>
        <authorList>
            <person name="Gilroy R."/>
            <person name="Ravi A."/>
            <person name="Getino M."/>
            <person name="Pursley I."/>
            <person name="Horton D.L."/>
            <person name="Alikhan N.-F."/>
            <person name="Baker D."/>
            <person name="Gharbi K."/>
            <person name="Hall N."/>
            <person name="Watson M."/>
            <person name="Adriaenssens E.M."/>
            <person name="Foster-Nyarko E."/>
            <person name="Jarju S."/>
            <person name="Secka A."/>
            <person name="Antonio M."/>
            <person name="Oren A."/>
            <person name="Chaudhuri R."/>
            <person name="La Ragione R.M."/>
            <person name="Hildebrand F."/>
            <person name="Pallen M.J."/>
        </authorList>
    </citation>
    <scope>NUCLEOTIDE SEQUENCE [LARGE SCALE GENOMIC DNA]</scope>
    <source>
        <strain evidence="2 3">Sa3CVA3</strain>
    </source>
</reference>
<dbReference type="EMBL" id="JACSQU010000003">
    <property type="protein sequence ID" value="MBD7942146.1"/>
    <property type="molecule type" value="Genomic_DNA"/>
</dbReference>
<name>A0ABR8R2Z0_9CAUL</name>
<protein>
    <recommendedName>
        <fullName evidence="4">DUF429 domain-containing protein</fullName>
    </recommendedName>
</protein>
<comment type="caution">
    <text evidence="2">The sequence shown here is derived from an EMBL/GenBank/DDBJ whole genome shotgun (WGS) entry which is preliminary data.</text>
</comment>
<keyword evidence="1" id="KW-1133">Transmembrane helix</keyword>